<evidence type="ECO:0000256" key="5">
    <source>
        <dbReference type="ARBA" id="ARBA00022917"/>
    </source>
</evidence>
<dbReference type="PANTHER" id="PTHR43381">
    <property type="entry name" value="TRANSLATION INITIATION FACTOR IF-2-RELATED"/>
    <property type="match status" value="1"/>
</dbReference>
<sequence length="850" mass="93583">MGKKRIYEFAKELDLPSKKVVEAAQKAGLDIKNHMATVEADQETKIKQILKGGTAKPKPARPVQEKPAPAQSQHQPAKTNANRPQTAANSQHVSENHNNHAQNSQPRSANNTQRTNANVNRGQNTHNNNNHSQGGSTITTTANNRNNNNTNRNSNNNTNRSNNNNTNRNNSNRNNTTAARPNNTNNTRNNSNTTQRPASSGTANNNRNGNSNGGGFNNRNNNNNGRNNNRGNSWNNNKRRNKRNNRRRDNNAPKKVMPQRKDRPLPEVLIYTDGMNAQDLGKILHREPAEIVKKLFMLGVMTNQNQSLGKDAIELIATDYGIGAQEKVEEDISDLERIFEEETSNDTHLENRPPVVTIMGHVDHGKTTLLDKLRHTHVTEGEAGGITQHIGAYQVKLNDRIITFLDTPGHAAFTNMRARGADVTDIIILVVAADDGVMPQTIEAINHAKAAHAPIIVAVNKIDKPGANPNHVMEQLTEYGLIPEDWGGDTIFVEISAKFGKNIDELLEMVLLEADMLELKANPKQRAVGTVLEARLDKGKGPIASLLVQQGTMHVGDPIVVGNTFGRVRVMTNDRGRRVKEALPSEPVSITGLNDVPAAADKFAVFADEKTARAAGEERAKQALLEERSHTNHVTLDNLFESMKQGELKEVDVIIKGDVQGSVEALANSLEKIEVEGVRVNIIHRAVGAINESDVTLAAASQAIILGFNVRPTVNAKSQTETEDVDIRLYNVIYNAIEEVESAMKGMLEPTYQEKVTGNLTIRETYKASKIGTIAGAYVNNGYITKDSGVRLIRNGIVIYEGKLASLKRFKDDVKEVRQGFECGLTIENYNDVKVEDEIEAYIMEEVPAK</sequence>
<dbReference type="InterPro" id="IPR009000">
    <property type="entry name" value="Transl_B-barrel_sf"/>
</dbReference>
<dbReference type="InterPro" id="IPR053905">
    <property type="entry name" value="EF-G-like_DII"/>
</dbReference>
<dbReference type="InterPro" id="IPR000178">
    <property type="entry name" value="TF_IF2_bacterial-like"/>
</dbReference>
<dbReference type="InterPro" id="IPR044145">
    <property type="entry name" value="IF2_II"/>
</dbReference>
<dbReference type="InterPro" id="IPR006847">
    <property type="entry name" value="IF2_N"/>
</dbReference>
<feature type="compositionally biased region" description="Polar residues" evidence="10">
    <location>
        <begin position="99"/>
        <end position="122"/>
    </location>
</feature>
<proteinExistence type="inferred from homology"/>
<dbReference type="SUPFAM" id="SSF52156">
    <property type="entry name" value="Initiation factor IF2/eIF5b, domain 3"/>
    <property type="match status" value="1"/>
</dbReference>
<dbReference type="SUPFAM" id="SSF50447">
    <property type="entry name" value="Translation proteins"/>
    <property type="match status" value="2"/>
</dbReference>
<keyword evidence="6 8" id="KW-0342">GTP-binding</keyword>
<evidence type="ECO:0000256" key="4">
    <source>
        <dbReference type="ARBA" id="ARBA00022741"/>
    </source>
</evidence>
<dbReference type="HAMAP" id="MF_00100_B">
    <property type="entry name" value="IF_2_B"/>
    <property type="match status" value="1"/>
</dbReference>
<evidence type="ECO:0000256" key="1">
    <source>
        <dbReference type="ARBA" id="ARBA00007733"/>
    </source>
</evidence>
<dbReference type="InterPro" id="IPR036925">
    <property type="entry name" value="TIF_IF2_dom3_sf"/>
</dbReference>
<dbReference type="NCBIfam" id="TIGR00487">
    <property type="entry name" value="IF-2"/>
    <property type="match status" value="1"/>
</dbReference>
<dbReference type="PANTHER" id="PTHR43381:SF5">
    <property type="entry name" value="TR-TYPE G DOMAIN-CONTAINING PROTEIN"/>
    <property type="match status" value="1"/>
</dbReference>
<reference evidence="13" key="1">
    <citation type="journal article" date="2019" name="Int. J. Syst. Evol. Microbiol.">
        <title>The Global Catalogue of Microorganisms (GCM) 10K type strain sequencing project: providing services to taxonomists for standard genome sequencing and annotation.</title>
        <authorList>
            <consortium name="The Broad Institute Genomics Platform"/>
            <consortium name="The Broad Institute Genome Sequencing Center for Infectious Disease"/>
            <person name="Wu L."/>
            <person name="Ma J."/>
        </authorList>
    </citation>
    <scope>NUCLEOTIDE SEQUENCE [LARGE SCALE GENOMIC DNA]</scope>
    <source>
        <strain evidence="13">CCM 8896</strain>
    </source>
</reference>
<keyword evidence="8" id="KW-0963">Cytoplasm</keyword>
<feature type="binding site" evidence="8">
    <location>
        <begin position="406"/>
        <end position="410"/>
    </location>
    <ligand>
        <name>GTP</name>
        <dbReference type="ChEBI" id="CHEBI:37565"/>
    </ligand>
</feature>
<dbReference type="CDD" id="cd03692">
    <property type="entry name" value="mtIF2_IVc"/>
    <property type="match status" value="1"/>
</dbReference>
<evidence type="ECO:0000256" key="9">
    <source>
        <dbReference type="RuleBase" id="RU000644"/>
    </source>
</evidence>
<evidence type="ECO:0000256" key="10">
    <source>
        <dbReference type="SAM" id="MobiDB-lite"/>
    </source>
</evidence>
<feature type="region of interest" description="G-domain" evidence="8">
    <location>
        <begin position="354"/>
        <end position="502"/>
    </location>
</feature>
<comment type="caution">
    <text evidence="12">The sequence shown here is derived from an EMBL/GenBank/DDBJ whole genome shotgun (WGS) entry which is preliminary data.</text>
</comment>
<dbReference type="Pfam" id="PF22042">
    <property type="entry name" value="EF-G_D2"/>
    <property type="match status" value="1"/>
</dbReference>
<evidence type="ECO:0000313" key="13">
    <source>
        <dbReference type="Proteomes" id="UP001597267"/>
    </source>
</evidence>
<name>A0ABW4JCG7_9LACO</name>
<feature type="domain" description="Tr-type G" evidence="11">
    <location>
        <begin position="351"/>
        <end position="520"/>
    </location>
</feature>
<evidence type="ECO:0000256" key="3">
    <source>
        <dbReference type="ARBA" id="ARBA00022540"/>
    </source>
</evidence>
<comment type="similarity">
    <text evidence="1 8 9">Belongs to the TRAFAC class translation factor GTPase superfamily. Classic translation factor GTPase family. IF-2 subfamily.</text>
</comment>
<organism evidence="12 13">
    <name type="scientific">Agrilactobacillus yilanensis</name>
    <dbReference type="NCBI Taxonomy" id="2485997"/>
    <lineage>
        <taxon>Bacteria</taxon>
        <taxon>Bacillati</taxon>
        <taxon>Bacillota</taxon>
        <taxon>Bacilli</taxon>
        <taxon>Lactobacillales</taxon>
        <taxon>Lactobacillaceae</taxon>
        <taxon>Agrilactobacillus</taxon>
    </lineage>
</organism>
<feature type="binding site" evidence="8">
    <location>
        <begin position="360"/>
        <end position="367"/>
    </location>
    <ligand>
        <name>GTP</name>
        <dbReference type="ChEBI" id="CHEBI:37565"/>
    </ligand>
</feature>
<dbReference type="Gene3D" id="1.10.10.2480">
    <property type="match status" value="1"/>
</dbReference>
<dbReference type="InterPro" id="IPR015760">
    <property type="entry name" value="TIF_IF2"/>
</dbReference>
<dbReference type="Proteomes" id="UP001597267">
    <property type="component" value="Unassembled WGS sequence"/>
</dbReference>
<dbReference type="SUPFAM" id="SSF52540">
    <property type="entry name" value="P-loop containing nucleoside triphosphate hydrolases"/>
    <property type="match status" value="1"/>
</dbReference>
<evidence type="ECO:0000313" key="12">
    <source>
        <dbReference type="EMBL" id="MFD1672850.1"/>
    </source>
</evidence>
<feature type="compositionally biased region" description="Polar residues" evidence="10">
    <location>
        <begin position="70"/>
        <end position="93"/>
    </location>
</feature>
<dbReference type="PROSITE" id="PS51722">
    <property type="entry name" value="G_TR_2"/>
    <property type="match status" value="1"/>
</dbReference>
<evidence type="ECO:0000256" key="2">
    <source>
        <dbReference type="ARBA" id="ARBA00020675"/>
    </source>
</evidence>
<gene>
    <name evidence="8 12" type="primary">infB</name>
    <name evidence="12" type="ORF">ACFQ5M_12125</name>
</gene>
<dbReference type="CDD" id="cd01887">
    <property type="entry name" value="IF2_eIF5B"/>
    <property type="match status" value="1"/>
</dbReference>
<evidence type="ECO:0000256" key="8">
    <source>
        <dbReference type="HAMAP-Rule" id="MF_00100"/>
    </source>
</evidence>
<protein>
    <recommendedName>
        <fullName evidence="2 8">Translation initiation factor IF-2</fullName>
    </recommendedName>
</protein>
<feature type="binding site" evidence="8">
    <location>
        <begin position="460"/>
        <end position="463"/>
    </location>
    <ligand>
        <name>GTP</name>
        <dbReference type="ChEBI" id="CHEBI:37565"/>
    </ligand>
</feature>
<feature type="region of interest" description="Disordered" evidence="10">
    <location>
        <begin position="43"/>
        <end position="264"/>
    </location>
</feature>
<keyword evidence="4 8" id="KW-0547">Nucleotide-binding</keyword>
<dbReference type="PROSITE" id="PS01176">
    <property type="entry name" value="IF2"/>
    <property type="match status" value="1"/>
</dbReference>
<dbReference type="GO" id="GO:0003743">
    <property type="term" value="F:translation initiation factor activity"/>
    <property type="evidence" value="ECO:0007669"/>
    <property type="project" value="UniProtKB-KW"/>
</dbReference>
<feature type="compositionally biased region" description="Low complexity" evidence="10">
    <location>
        <begin position="217"/>
        <end position="236"/>
    </location>
</feature>
<feature type="compositionally biased region" description="Low complexity" evidence="10">
    <location>
        <begin position="123"/>
        <end position="194"/>
    </location>
</feature>
<keyword evidence="3 8" id="KW-0396">Initiation factor</keyword>
<comment type="function">
    <text evidence="7 8 9">One of the essential components for the initiation of protein synthesis. Protects formylmethionyl-tRNA from spontaneous hydrolysis and promotes its binding to the 30S ribosomal subunits. Also involved in the hydrolysis of GTP during the formation of the 70S ribosomal complex.</text>
</comment>
<dbReference type="InterPro" id="IPR000795">
    <property type="entry name" value="T_Tr_GTP-bd_dom"/>
</dbReference>
<dbReference type="CDD" id="cd03702">
    <property type="entry name" value="IF2_mtIF2_II"/>
    <property type="match status" value="1"/>
</dbReference>
<accession>A0ABW4JCG7</accession>
<dbReference type="Gene3D" id="3.40.50.300">
    <property type="entry name" value="P-loop containing nucleotide triphosphate hydrolases"/>
    <property type="match status" value="1"/>
</dbReference>
<evidence type="ECO:0000256" key="6">
    <source>
        <dbReference type="ARBA" id="ARBA00023134"/>
    </source>
</evidence>
<dbReference type="Pfam" id="PF04760">
    <property type="entry name" value="IF2_N"/>
    <property type="match status" value="2"/>
</dbReference>
<dbReference type="NCBIfam" id="TIGR00231">
    <property type="entry name" value="small_GTP"/>
    <property type="match status" value="1"/>
</dbReference>
<evidence type="ECO:0000256" key="7">
    <source>
        <dbReference type="ARBA" id="ARBA00025162"/>
    </source>
</evidence>
<evidence type="ECO:0000259" key="11">
    <source>
        <dbReference type="PROSITE" id="PS51722"/>
    </source>
</evidence>
<dbReference type="RefSeq" id="WP_376923125.1">
    <property type="nucleotide sequence ID" value="NZ_JBHTOP010000026.1"/>
</dbReference>
<dbReference type="Gene3D" id="2.40.30.10">
    <property type="entry name" value="Translation factors"/>
    <property type="match status" value="2"/>
</dbReference>
<dbReference type="Pfam" id="PF11987">
    <property type="entry name" value="IF-2"/>
    <property type="match status" value="1"/>
</dbReference>
<keyword evidence="5 8" id="KW-0648">Protein biosynthesis</keyword>
<dbReference type="Pfam" id="PF00009">
    <property type="entry name" value="GTP_EFTU"/>
    <property type="match status" value="1"/>
</dbReference>
<keyword evidence="13" id="KW-1185">Reference proteome</keyword>
<dbReference type="InterPro" id="IPR005225">
    <property type="entry name" value="Small_GTP-bd"/>
</dbReference>
<comment type="subcellular location">
    <subcellularLocation>
        <location evidence="8">Cytoplasm</location>
    </subcellularLocation>
</comment>
<dbReference type="InterPro" id="IPR023115">
    <property type="entry name" value="TIF_IF2_dom3"/>
</dbReference>
<dbReference type="InterPro" id="IPR027417">
    <property type="entry name" value="P-loop_NTPase"/>
</dbReference>
<dbReference type="EMBL" id="JBHTOP010000026">
    <property type="protein sequence ID" value="MFD1672850.1"/>
    <property type="molecule type" value="Genomic_DNA"/>
</dbReference>
<feature type="compositionally biased region" description="Basic residues" evidence="10">
    <location>
        <begin position="237"/>
        <end position="246"/>
    </location>
</feature>
<dbReference type="Gene3D" id="3.40.50.10050">
    <property type="entry name" value="Translation initiation factor IF- 2, domain 3"/>
    <property type="match status" value="1"/>
</dbReference>